<name>A0A8J5TD41_HOMAM</name>
<organism evidence="3 4">
    <name type="scientific">Homarus americanus</name>
    <name type="common">American lobster</name>
    <dbReference type="NCBI Taxonomy" id="6706"/>
    <lineage>
        <taxon>Eukaryota</taxon>
        <taxon>Metazoa</taxon>
        <taxon>Ecdysozoa</taxon>
        <taxon>Arthropoda</taxon>
        <taxon>Crustacea</taxon>
        <taxon>Multicrustacea</taxon>
        <taxon>Malacostraca</taxon>
        <taxon>Eumalacostraca</taxon>
        <taxon>Eucarida</taxon>
        <taxon>Decapoda</taxon>
        <taxon>Pleocyemata</taxon>
        <taxon>Astacidea</taxon>
        <taxon>Nephropoidea</taxon>
        <taxon>Nephropidae</taxon>
        <taxon>Homarus</taxon>
    </lineage>
</organism>
<dbReference type="Proteomes" id="UP000747542">
    <property type="component" value="Unassembled WGS sequence"/>
</dbReference>
<feature type="non-terminal residue" evidence="3">
    <location>
        <position position="221"/>
    </location>
</feature>
<protein>
    <submittedName>
        <fullName evidence="3">Putative peptidase (DUF1758)-containing protein 1</fullName>
    </submittedName>
    <submittedName>
        <fullName evidence="2">Putative peptidase (DUF1758)-containing protein 2</fullName>
    </submittedName>
</protein>
<keyword evidence="4" id="KW-1185">Reference proteome</keyword>
<dbReference type="InterPro" id="IPR008737">
    <property type="entry name" value="DUF1758"/>
</dbReference>
<dbReference type="EMBL" id="JAHLQT010016141">
    <property type="protein sequence ID" value="KAG7169525.1"/>
    <property type="molecule type" value="Genomic_DNA"/>
</dbReference>
<evidence type="ECO:0000313" key="3">
    <source>
        <dbReference type="EMBL" id="KAG7174030.1"/>
    </source>
</evidence>
<proteinExistence type="predicted"/>
<dbReference type="PANTHER" id="PTHR47331">
    <property type="entry name" value="PHD-TYPE DOMAIN-CONTAINING PROTEIN"/>
    <property type="match status" value="1"/>
</dbReference>
<gene>
    <name evidence="3" type="ORF">Hamer_G031745</name>
    <name evidence="2" type="ORF">Hamer_G031840</name>
</gene>
<comment type="caution">
    <text evidence="3">The sequence shown here is derived from an EMBL/GenBank/DDBJ whole genome shotgun (WGS) entry which is preliminary data.</text>
</comment>
<feature type="domain" description="DUF1758" evidence="1">
    <location>
        <begin position="12"/>
        <end position="138"/>
    </location>
</feature>
<reference evidence="3" key="1">
    <citation type="journal article" date="2021" name="Sci. Adv.">
        <title>The American lobster genome reveals insights on longevity, neural, and immune adaptations.</title>
        <authorList>
            <person name="Polinski J.M."/>
            <person name="Zimin A.V."/>
            <person name="Clark K.F."/>
            <person name="Kohn A.B."/>
            <person name="Sadowski N."/>
            <person name="Timp W."/>
            <person name="Ptitsyn A."/>
            <person name="Khanna P."/>
            <person name="Romanova D.Y."/>
            <person name="Williams P."/>
            <person name="Greenwood S.J."/>
            <person name="Moroz L.L."/>
            <person name="Walt D.R."/>
            <person name="Bodnar A.G."/>
        </authorList>
    </citation>
    <scope>NUCLEOTIDE SEQUENCE</scope>
    <source>
        <strain evidence="3">GMGI-L3</strain>
    </source>
</reference>
<dbReference type="PANTHER" id="PTHR47331:SF1">
    <property type="entry name" value="GAG-LIKE PROTEIN"/>
    <property type="match status" value="1"/>
</dbReference>
<sequence length="221" mass="24309">SVKIRGKDSHQRNHIRTLALLDLGSDRSYCTKDLAQKLRVKGTPTLVTMGTLAQEMILESAEVDLEVVGAGLKRGRTILIPKVLIKQNFPITLHNSVANTSDISRWIHLRGVELPELQSSSIEILIGQDVPQALVPLEVRAGRDGMPFAIKTRLGWKVNGPVGHQDAQGVCMSGCLMTETVVSPETRLERQVKLFWELESGDAGALHSAAHSLEDQRVLRL</sequence>
<dbReference type="Pfam" id="PF05585">
    <property type="entry name" value="DUF1758"/>
    <property type="match status" value="1"/>
</dbReference>
<feature type="non-terminal residue" evidence="3">
    <location>
        <position position="1"/>
    </location>
</feature>
<accession>A0A8J5TD41</accession>
<evidence type="ECO:0000259" key="1">
    <source>
        <dbReference type="Pfam" id="PF05585"/>
    </source>
</evidence>
<dbReference type="EMBL" id="JAHLQT010008087">
    <property type="protein sequence ID" value="KAG7174030.1"/>
    <property type="molecule type" value="Genomic_DNA"/>
</dbReference>
<evidence type="ECO:0000313" key="4">
    <source>
        <dbReference type="Proteomes" id="UP000747542"/>
    </source>
</evidence>
<evidence type="ECO:0000313" key="2">
    <source>
        <dbReference type="EMBL" id="KAG7169525.1"/>
    </source>
</evidence>
<dbReference type="AlphaFoldDB" id="A0A8J5TD41"/>